<protein>
    <recommendedName>
        <fullName evidence="10">Porin</fullName>
    </recommendedName>
</protein>
<keyword evidence="3 10" id="KW-1134">Transmembrane beta strand</keyword>
<comment type="caution">
    <text evidence="11">The sequence shown here is derived from an EMBL/GenBank/DDBJ whole genome shotgun (WGS) entry which is preliminary data.</text>
</comment>
<evidence type="ECO:0000256" key="6">
    <source>
        <dbReference type="ARBA" id="ARBA00023065"/>
    </source>
</evidence>
<comment type="function">
    <text evidence="10">Forms passive diffusion pores that allow small molecular weight hydrophilic materials across the outer membrane.</text>
</comment>
<keyword evidence="4 10" id="KW-0812">Transmembrane</keyword>
<dbReference type="GO" id="GO:0006811">
    <property type="term" value="P:monoatomic ion transport"/>
    <property type="evidence" value="ECO:0007669"/>
    <property type="project" value="UniProtKB-KW"/>
</dbReference>
<evidence type="ECO:0000256" key="9">
    <source>
        <dbReference type="ARBA" id="ARBA00023237"/>
    </source>
</evidence>
<dbReference type="RefSeq" id="WP_150496556.1">
    <property type="nucleotide sequence ID" value="NZ_BMFA01000007.1"/>
</dbReference>
<gene>
    <name evidence="11" type="ORF">GCM10011316_25700</name>
</gene>
<dbReference type="Pfam" id="PF02530">
    <property type="entry name" value="Porin_2"/>
    <property type="match status" value="1"/>
</dbReference>
<dbReference type="AlphaFoldDB" id="A0A916TLE7"/>
<comment type="domain">
    <text evidence="10">Consists of 16-stranded beta-barrel sheets, with large surface-exposed loops, that form a transmembrane pore at the center of each barrel. The pore is partially ocluded by a peptide loop that folds into the pore lumen.</text>
</comment>
<proteinExistence type="inferred from homology"/>
<keyword evidence="6 10" id="KW-0406">Ion transport</keyword>
<evidence type="ECO:0000256" key="8">
    <source>
        <dbReference type="ARBA" id="ARBA00023136"/>
    </source>
</evidence>
<evidence type="ECO:0000256" key="10">
    <source>
        <dbReference type="RuleBase" id="RU364005"/>
    </source>
</evidence>
<dbReference type="OrthoDB" id="7801681at2"/>
<dbReference type="Proteomes" id="UP000605148">
    <property type="component" value="Unassembled WGS sequence"/>
</dbReference>
<sequence length="399" mass="43216">MKLTSVVATIGLCSATALNGAYAADLPVAPEPVAYVRVCDAHGNGFFYLPGTETCLRVSGRVRADYRFRDFGDAPNRWDSDTDMSTEFRARGYVRLDARTHTEFGLLRTYVGYYITNTTGGSDDPTLEYAYIQFGGLTAGRATSFWDFWTGYAMDMQLETYSDTESNLFAYTYGFGNDLSASLSVEHGTERRNNIAGVGTLVSTNLYGGHKWPDLVANLNIDQDWGSAQLMGALHHVYVNSSTAAVADSPLGWAIGGGVEVKLGQFFGGGKTKVALQGVYTDGASGYATTGWANRITDAVVVDGTDTRTTKTWSIYGGIHQPLSGTVSFNLDAGYHNADAGVSAFDFTQWDITPNVTWVPVSGLEIGAEIQYRDLDYSAVSGLADTNEFVGSFRIQRSF</sequence>
<feature type="chain" id="PRO_5038155740" description="Porin" evidence="10">
    <location>
        <begin position="24"/>
        <end position="399"/>
    </location>
</feature>
<dbReference type="GO" id="GO:0009279">
    <property type="term" value="C:cell outer membrane"/>
    <property type="evidence" value="ECO:0007669"/>
    <property type="project" value="UniProtKB-SubCell"/>
</dbReference>
<comment type="similarity">
    <text evidence="1 10">Belongs to the alphaproteobacteria porin family.</text>
</comment>
<evidence type="ECO:0000313" key="12">
    <source>
        <dbReference type="Proteomes" id="UP000605148"/>
    </source>
</evidence>
<dbReference type="SUPFAM" id="SSF56935">
    <property type="entry name" value="Porins"/>
    <property type="match status" value="1"/>
</dbReference>
<dbReference type="GO" id="GO:0015288">
    <property type="term" value="F:porin activity"/>
    <property type="evidence" value="ECO:0007669"/>
    <property type="project" value="UniProtKB-KW"/>
</dbReference>
<feature type="signal peptide" evidence="10">
    <location>
        <begin position="1"/>
        <end position="23"/>
    </location>
</feature>
<name>A0A916TLE7_9HYPH</name>
<keyword evidence="8 10" id="KW-0472">Membrane</keyword>
<keyword evidence="12" id="KW-1185">Reference proteome</keyword>
<evidence type="ECO:0000256" key="5">
    <source>
        <dbReference type="ARBA" id="ARBA00022729"/>
    </source>
</evidence>
<evidence type="ECO:0000256" key="1">
    <source>
        <dbReference type="ARBA" id="ARBA00009521"/>
    </source>
</evidence>
<evidence type="ECO:0000313" key="11">
    <source>
        <dbReference type="EMBL" id="GGB52520.1"/>
    </source>
</evidence>
<comment type="subcellular location">
    <subcellularLocation>
        <location evidence="10">Cell outer membrane</location>
        <topology evidence="10">Multi-pass membrane protein</topology>
    </subcellularLocation>
</comment>
<evidence type="ECO:0000256" key="3">
    <source>
        <dbReference type="ARBA" id="ARBA00022452"/>
    </source>
</evidence>
<dbReference type="GO" id="GO:0046930">
    <property type="term" value="C:pore complex"/>
    <property type="evidence" value="ECO:0007669"/>
    <property type="project" value="UniProtKB-KW"/>
</dbReference>
<evidence type="ECO:0000256" key="7">
    <source>
        <dbReference type="ARBA" id="ARBA00023114"/>
    </source>
</evidence>
<dbReference type="InterPro" id="IPR003684">
    <property type="entry name" value="Porin_alphabac"/>
</dbReference>
<organism evidence="11 12">
    <name type="scientific">Roseibium aquae</name>
    <dbReference type="NCBI Taxonomy" id="1323746"/>
    <lineage>
        <taxon>Bacteria</taxon>
        <taxon>Pseudomonadati</taxon>
        <taxon>Pseudomonadota</taxon>
        <taxon>Alphaproteobacteria</taxon>
        <taxon>Hyphomicrobiales</taxon>
        <taxon>Stappiaceae</taxon>
        <taxon>Roseibium</taxon>
    </lineage>
</organism>
<dbReference type="EMBL" id="BMFA01000007">
    <property type="protein sequence ID" value="GGB52520.1"/>
    <property type="molecule type" value="Genomic_DNA"/>
</dbReference>
<keyword evidence="2 10" id="KW-0813">Transport</keyword>
<evidence type="ECO:0000256" key="4">
    <source>
        <dbReference type="ARBA" id="ARBA00022692"/>
    </source>
</evidence>
<keyword evidence="7 10" id="KW-0626">Porin</keyword>
<accession>A0A916TLE7</accession>
<evidence type="ECO:0000256" key="2">
    <source>
        <dbReference type="ARBA" id="ARBA00022448"/>
    </source>
</evidence>
<reference evidence="11" key="1">
    <citation type="journal article" date="2014" name="Int. J. Syst. Evol. Microbiol.">
        <title>Complete genome sequence of Corynebacterium casei LMG S-19264T (=DSM 44701T), isolated from a smear-ripened cheese.</title>
        <authorList>
            <consortium name="US DOE Joint Genome Institute (JGI-PGF)"/>
            <person name="Walter F."/>
            <person name="Albersmeier A."/>
            <person name="Kalinowski J."/>
            <person name="Ruckert C."/>
        </authorList>
    </citation>
    <scope>NUCLEOTIDE SEQUENCE</scope>
    <source>
        <strain evidence="11">CGMCC 1.12426</strain>
    </source>
</reference>
<keyword evidence="9 10" id="KW-0998">Cell outer membrane</keyword>
<reference evidence="11" key="2">
    <citation type="submission" date="2020-09" db="EMBL/GenBank/DDBJ databases">
        <authorList>
            <person name="Sun Q."/>
            <person name="Zhou Y."/>
        </authorList>
    </citation>
    <scope>NUCLEOTIDE SEQUENCE</scope>
    <source>
        <strain evidence="11">CGMCC 1.12426</strain>
    </source>
</reference>
<keyword evidence="5 10" id="KW-0732">Signal</keyword>